<sequence length="153" mass="16453">MTYHDDPFAPALNTAHTWLRTVADRLATEDRTFALRALRAWLHTVRDRLDVPVAAHFSAQLPELLRGIFYEGWVPAHVPVHHDVASFVDAFAHEAGVSADEAVALIGAVTIALSDVFSPGHLDHVLAVVPEPLRAVLLGSELNGTAATVPGDA</sequence>
<organism evidence="1 2">
    <name type="scientific">Nocardia cerradoensis</name>
    <dbReference type="NCBI Taxonomy" id="85688"/>
    <lineage>
        <taxon>Bacteria</taxon>
        <taxon>Bacillati</taxon>
        <taxon>Actinomycetota</taxon>
        <taxon>Actinomycetes</taxon>
        <taxon>Mycobacteriales</taxon>
        <taxon>Nocardiaceae</taxon>
        <taxon>Nocardia</taxon>
    </lineage>
</organism>
<dbReference type="EMBL" id="NGAF01000003">
    <property type="protein sequence ID" value="OXR45749.1"/>
    <property type="molecule type" value="Genomic_DNA"/>
</dbReference>
<evidence type="ECO:0000313" key="2">
    <source>
        <dbReference type="Proteomes" id="UP000215506"/>
    </source>
</evidence>
<comment type="caution">
    <text evidence="1">The sequence shown here is derived from an EMBL/GenBank/DDBJ whole genome shotgun (WGS) entry which is preliminary data.</text>
</comment>
<protein>
    <recommendedName>
        <fullName evidence="3">DUF2267 domain-containing protein</fullName>
    </recommendedName>
</protein>
<gene>
    <name evidence="1" type="ORF">B7C42_02041</name>
</gene>
<dbReference type="Pfam" id="PF10025">
    <property type="entry name" value="DUF2267"/>
    <property type="match status" value="1"/>
</dbReference>
<dbReference type="AlphaFoldDB" id="A0A231HA89"/>
<dbReference type="RefSeq" id="WP_051042510.1">
    <property type="nucleotide sequence ID" value="NZ_JAAXOR010000001.1"/>
</dbReference>
<name>A0A231HA89_9NOCA</name>
<keyword evidence="2" id="KW-1185">Reference proteome</keyword>
<accession>A0A231HA89</accession>
<reference evidence="1 2" key="1">
    <citation type="submission" date="2017-07" db="EMBL/GenBank/DDBJ databases">
        <title>First draft Genome Sequence of Nocardia cerradoensis isolated from human infection.</title>
        <authorList>
            <person name="Carrasco G."/>
        </authorList>
    </citation>
    <scope>NUCLEOTIDE SEQUENCE [LARGE SCALE GENOMIC DNA]</scope>
    <source>
        <strain evidence="1 2">CNM20130759</strain>
    </source>
</reference>
<dbReference type="InterPro" id="IPR038282">
    <property type="entry name" value="DUF2267_sf"/>
</dbReference>
<evidence type="ECO:0008006" key="3">
    <source>
        <dbReference type="Google" id="ProtNLM"/>
    </source>
</evidence>
<dbReference type="InterPro" id="IPR018727">
    <property type="entry name" value="DUF2267"/>
</dbReference>
<evidence type="ECO:0000313" key="1">
    <source>
        <dbReference type="EMBL" id="OXR45749.1"/>
    </source>
</evidence>
<dbReference type="Proteomes" id="UP000215506">
    <property type="component" value="Unassembled WGS sequence"/>
</dbReference>
<proteinExistence type="predicted"/>
<dbReference type="Gene3D" id="1.10.490.110">
    <property type="entry name" value="Uncharacterized conserved protein DUF2267"/>
    <property type="match status" value="1"/>
</dbReference>